<protein>
    <submittedName>
        <fullName evidence="2">Uncharacterized protein</fullName>
    </submittedName>
</protein>
<evidence type="ECO:0000313" key="2">
    <source>
        <dbReference type="EMBL" id="KGA92847.1"/>
    </source>
</evidence>
<organism evidence="2 3">
    <name type="scientific">Leptospirillum ferriphilum</name>
    <dbReference type="NCBI Taxonomy" id="178606"/>
    <lineage>
        <taxon>Bacteria</taxon>
        <taxon>Pseudomonadati</taxon>
        <taxon>Nitrospirota</taxon>
        <taxon>Nitrospiria</taxon>
        <taxon>Nitrospirales</taxon>
        <taxon>Nitrospiraceae</taxon>
        <taxon>Leptospirillum</taxon>
    </lineage>
</organism>
<comment type="caution">
    <text evidence="2">The sequence shown here is derived from an EMBL/GenBank/DDBJ whole genome shotgun (WGS) entry which is preliminary data.</text>
</comment>
<reference evidence="2 3" key="1">
    <citation type="submission" date="2014-06" db="EMBL/GenBank/DDBJ databases">
        <title>Draft genome sequence of iron oxidizing acidophile Leptospirillum ferriphilum DSM14647.</title>
        <authorList>
            <person name="Cardenas J.P."/>
            <person name="Lazcano M."/>
            <person name="Ossandon F.J."/>
            <person name="Corbett M."/>
            <person name="Holmes D.S."/>
            <person name="Watkin E."/>
        </authorList>
    </citation>
    <scope>NUCLEOTIDE SEQUENCE [LARGE SCALE GENOMIC DNA]</scope>
    <source>
        <strain evidence="2 3">DSM 14647</strain>
    </source>
</reference>
<accession>A0A094WB05</accession>
<sequence>MDKKTAGYRAFATRIVTRGAFTAEQTHLRVRHTVERALLVTVVAVAFFLFAHH</sequence>
<keyword evidence="1" id="KW-0472">Membrane</keyword>
<evidence type="ECO:0000313" key="3">
    <source>
        <dbReference type="Proteomes" id="UP000029452"/>
    </source>
</evidence>
<dbReference type="RefSeq" id="WP_014961412.1">
    <property type="nucleotide sequence ID" value="NZ_JPGK01000011.1"/>
</dbReference>
<evidence type="ECO:0000256" key="1">
    <source>
        <dbReference type="SAM" id="Phobius"/>
    </source>
</evidence>
<dbReference type="Proteomes" id="UP000029452">
    <property type="component" value="Unassembled WGS sequence"/>
</dbReference>
<name>A0A094WB05_9BACT</name>
<keyword evidence="1" id="KW-1133">Transmembrane helix</keyword>
<dbReference type="EMBL" id="JPGK01000011">
    <property type="protein sequence ID" value="KGA92847.1"/>
    <property type="molecule type" value="Genomic_DNA"/>
</dbReference>
<dbReference type="AlphaFoldDB" id="A0A094WB05"/>
<feature type="transmembrane region" description="Helical" evidence="1">
    <location>
        <begin position="34"/>
        <end position="51"/>
    </location>
</feature>
<gene>
    <name evidence="2" type="ORF">LptCag_1681</name>
</gene>
<proteinExistence type="predicted"/>
<dbReference type="PATRIC" id="fig|178606.4.peg.2441"/>
<keyword evidence="1" id="KW-0812">Transmembrane</keyword>